<dbReference type="InterPro" id="IPR001173">
    <property type="entry name" value="Glyco_trans_2-like"/>
</dbReference>
<gene>
    <name evidence="2" type="ORF">EC392_12885</name>
</gene>
<dbReference type="PANTHER" id="PTHR43179">
    <property type="entry name" value="RHAMNOSYLTRANSFERASE WBBL"/>
    <property type="match status" value="1"/>
</dbReference>
<evidence type="ECO:0000313" key="3">
    <source>
        <dbReference type="Proteomes" id="UP000274511"/>
    </source>
</evidence>
<dbReference type="SUPFAM" id="SSF53756">
    <property type="entry name" value="UDP-Glycosyltransferase/glycogen phosphorylase"/>
    <property type="match status" value="1"/>
</dbReference>
<comment type="caution">
    <text evidence="2">The sequence shown here is derived from an EMBL/GenBank/DDBJ whole genome shotgun (WGS) entry which is preliminary data.</text>
</comment>
<dbReference type="CDD" id="cd00761">
    <property type="entry name" value="Glyco_tranf_GTA_type"/>
    <property type="match status" value="1"/>
</dbReference>
<dbReference type="AlphaFoldDB" id="A0A3N0UDT6"/>
<sequence>MSCPQPALHANTESGPVTSTAHRRLVMNKSPLVSIIIPAQEARYFELALISATLQDYDNVEIIVHDASADTLIESAVYKAIDASRHPIRYFRCESRDVSEYDLSAESLMLAEGKYINFLSDGDVLREDHVRLLTAVMEDDDSVVLSSSRRRRIDGEGQILDDIVETAYPFSGNVQIRGQSVIHYLTRYATNFVGELSCVLMRQEMLSPETLFTLNGVKLNYTATLALYLSLLRDGNLAMLSEPLTDRRVPAERADGSISGPEFQEQAMYFREVQNSIFFSPDVQNPELLEVADLDQKEHFYPFDLKEGMKAALEGKPEENTTPDWIASRYPTPSESVLITEYLGQHLEGREFGILIMDTEGDEEKLKATVESLETIESDGVLLKRIILTSSPEIAVRFPSGTVREIRQEILVRTINDVVREQTFDWLMLVQAGEIFTAGGLLMTSLGLVTAQGCSAIYGDELLYGKDGQLGLSCRPDFNLDYLLSLPAVMTRHWLFNRELFLSLGGFDTGHASCMELEYILRLIERQGMGSIGHLAEFLTISDELSISTHEGEMAVLERHLQRRGYDAGKAVATLPGHYRMIYGHQESPLVSIIIPTKDQLPMLVACVTSLLEKTRYPNYELLIVDNNSETPEAKAWLDGVAKVDPNRIRVIRYPHPFNYSAINNMAAEQARGDYLLLLNNDTAVVQPDWLDNMLNHALRPEVGIVGAKLIYPDGRIQHGGVILGLRGPAEHPFSGDPMDAPGYMQRLKVDQNYSVVTAACLMIRKSVYQQVDGLDEEVFTVSYNDADLCLKVREAGYLTVWTPFATVMHEGSVSQTKVDTAAQEAKRKRFQSEQMAMYEKWLPVIARDPAYNINLSLNGRGFEVEPDAGLIWRPLTWRPLPVVMAHMSDQTGCGHYRIIKPFNALKDANMIDGKLSNVYLNTPTLARYEPEVLVLQKQVSAYFHDWIERISKLSNTFKIYELDDYLPNLPLKSVHRAGLPKDVLKAMRKSLGFMDRFVVSTQPMAEAFTGLHDRIHVVENRLPVAWWSNLSALRRQGKKPRIGWGGGSSHTGDLELIADIVRDLADDVEWVFFGMCPEKLRPYIHEFHKGVDIDLYPKKLASLNLDLALAPLEENIFNRCKSNLRLLEYGACGYPVICTDIEPYQCDLPVTRVRNRYKDWMDAIRMHLADLDATARMGDELRRAVYRDWMLSGDNLMLWQKAWLPD</sequence>
<protein>
    <submittedName>
        <fullName evidence="2">Glycosyltransferase</fullName>
    </submittedName>
</protein>
<dbReference type="GO" id="GO:0016740">
    <property type="term" value="F:transferase activity"/>
    <property type="evidence" value="ECO:0007669"/>
    <property type="project" value="UniProtKB-KW"/>
</dbReference>
<proteinExistence type="predicted"/>
<accession>A0A3N0UDT6</accession>
<dbReference type="OrthoDB" id="9179784at2"/>
<dbReference type="Gene3D" id="3.90.550.10">
    <property type="entry name" value="Spore Coat Polysaccharide Biosynthesis Protein SpsA, Chain A"/>
    <property type="match status" value="2"/>
</dbReference>
<dbReference type="Pfam" id="PF00535">
    <property type="entry name" value="Glycos_transf_2"/>
    <property type="match status" value="1"/>
</dbReference>
<dbReference type="PANTHER" id="PTHR43179:SF7">
    <property type="entry name" value="RHAMNOSYLTRANSFERASE WBBL"/>
    <property type="match status" value="1"/>
</dbReference>
<dbReference type="InterPro" id="IPR029044">
    <property type="entry name" value="Nucleotide-diphossugar_trans"/>
</dbReference>
<dbReference type="CDD" id="cd04186">
    <property type="entry name" value="GT_2_like_c"/>
    <property type="match status" value="1"/>
</dbReference>
<dbReference type="EMBL" id="RJUJ01000013">
    <property type="protein sequence ID" value="ROH78088.1"/>
    <property type="molecule type" value="Genomic_DNA"/>
</dbReference>
<feature type="domain" description="Glycosyltransferase 2-like" evidence="1">
    <location>
        <begin position="592"/>
        <end position="771"/>
    </location>
</feature>
<reference evidence="2 3" key="1">
    <citation type="submission" date="2018-10" db="EMBL/GenBank/DDBJ databases">
        <title>New species genome.</title>
        <authorList>
            <person name="Li Y."/>
        </authorList>
    </citation>
    <scope>NUCLEOTIDE SEQUENCE [LARGE SCALE GENOMIC DNA]</scope>
    <source>
        <strain evidence="2 3">L6_4B</strain>
    </source>
</reference>
<dbReference type="Gene3D" id="3.40.50.2000">
    <property type="entry name" value="Glycogen Phosphorylase B"/>
    <property type="match status" value="1"/>
</dbReference>
<dbReference type="Proteomes" id="UP000274511">
    <property type="component" value="Unassembled WGS sequence"/>
</dbReference>
<dbReference type="SUPFAM" id="SSF53448">
    <property type="entry name" value="Nucleotide-diphospho-sugar transferases"/>
    <property type="match status" value="3"/>
</dbReference>
<organism evidence="2 3">
    <name type="scientific">Lonsdalea populi</name>
    <dbReference type="NCBI Taxonomy" id="1172565"/>
    <lineage>
        <taxon>Bacteria</taxon>
        <taxon>Pseudomonadati</taxon>
        <taxon>Pseudomonadota</taxon>
        <taxon>Gammaproteobacteria</taxon>
        <taxon>Enterobacterales</taxon>
        <taxon>Pectobacteriaceae</taxon>
        <taxon>Lonsdalea</taxon>
    </lineage>
</organism>
<keyword evidence="2" id="KW-0808">Transferase</keyword>
<evidence type="ECO:0000313" key="2">
    <source>
        <dbReference type="EMBL" id="ROH78088.1"/>
    </source>
</evidence>
<dbReference type="STRING" id="1172565.AU508_13960"/>
<name>A0A3N0UDT6_9GAMM</name>
<evidence type="ECO:0000259" key="1">
    <source>
        <dbReference type="Pfam" id="PF00535"/>
    </source>
</evidence>